<proteinExistence type="predicted"/>
<dbReference type="Gene3D" id="3.20.20.140">
    <property type="entry name" value="Metal-dependent hydrolases"/>
    <property type="match status" value="2"/>
</dbReference>
<dbReference type="InterPro" id="IPR013108">
    <property type="entry name" value="Amidohydro_3"/>
</dbReference>
<dbReference type="PANTHER" id="PTHR11647:SF1">
    <property type="entry name" value="COLLAPSIN RESPONSE MEDIATOR PROTEIN"/>
    <property type="match status" value="1"/>
</dbReference>
<evidence type="ECO:0000313" key="2">
    <source>
        <dbReference type="EMBL" id="MFA1553686.1"/>
    </source>
</evidence>
<evidence type="ECO:0000259" key="1">
    <source>
        <dbReference type="Pfam" id="PF07969"/>
    </source>
</evidence>
<sequence>MDLLLRRASLIDGTGGPARPADVAVEGDRVSAVRAPGELAPGEGTEVVDLDGLVLAPGFIDVHTHYDAQILWDGDLTPSSWHGVTSVVMGNCGFGVAPTLPAHRETVVRTLENVEGMSMEALDAGIDWCFETFPEYLAAIDRRRKRLNVGAFIGHSPLRLYVVGGEERPATAAEIATMRRVVREAVEAGAIGFSTSRQPAHQGAYGRPVPSRFAETDEVQEIASVLGELGRGIVQVSIGPGMFIGQFSELAVRHGVPVTWTALVARADRPGAALRTVERAAALPGEVYPQIACRPIVMQIGMADPGPLAEIDAWKEVLARPRAERADLYRDPSWRGRAREATLETWSHRWPKTSVEETGAHRDAIGIPLDRLARDRGTTPFDLMLDLALSDGMATRFRIVLDNDGDDEVGELLADDRTLLGLSDAGAHATQLCDACFSTHLLGHWVREREAITLERAVWRLTGHPHRAFRIAGRGLVKEGFHADLVAFDPRTVGTTPIERVADQPGGADRLIVRSTGVEHTWVNGVATRSGGRDIAGVAPGALISAASAVQGKGQG</sequence>
<dbReference type="Proteomes" id="UP001569904">
    <property type="component" value="Unassembled WGS sequence"/>
</dbReference>
<gene>
    <name evidence="2" type="ORF">SM436_08290</name>
</gene>
<organism evidence="2 3">
    <name type="scientific">Actinomadura chokoriensis</name>
    <dbReference type="NCBI Taxonomy" id="454156"/>
    <lineage>
        <taxon>Bacteria</taxon>
        <taxon>Bacillati</taxon>
        <taxon>Actinomycetota</taxon>
        <taxon>Actinomycetes</taxon>
        <taxon>Streptosporangiales</taxon>
        <taxon>Thermomonosporaceae</taxon>
        <taxon>Actinomadura</taxon>
    </lineage>
</organism>
<protein>
    <submittedName>
        <fullName evidence="2">Amidohydrolase family protein</fullName>
    </submittedName>
</protein>
<accession>A0ABV4QSX8</accession>
<feature type="domain" description="Amidohydrolase 3" evidence="1">
    <location>
        <begin position="46"/>
        <end position="232"/>
    </location>
</feature>
<keyword evidence="3" id="KW-1185">Reference proteome</keyword>
<name>A0ABV4QSX8_9ACTN</name>
<dbReference type="Pfam" id="PF07969">
    <property type="entry name" value="Amidohydro_3"/>
    <property type="match status" value="2"/>
</dbReference>
<dbReference type="InterPro" id="IPR011059">
    <property type="entry name" value="Metal-dep_hydrolase_composite"/>
</dbReference>
<evidence type="ECO:0000313" key="3">
    <source>
        <dbReference type="Proteomes" id="UP001569904"/>
    </source>
</evidence>
<reference evidence="2 3" key="1">
    <citation type="submission" date="2023-11" db="EMBL/GenBank/DDBJ databases">
        <title>Actinomadura monticuli sp. nov., isolated from volcanic ash.</title>
        <authorList>
            <person name="Lee S.D."/>
            <person name="Yang H."/>
            <person name="Kim I.S."/>
        </authorList>
    </citation>
    <scope>NUCLEOTIDE SEQUENCE [LARGE SCALE GENOMIC DNA]</scope>
    <source>
        <strain evidence="2 3">DSM 45346</strain>
    </source>
</reference>
<dbReference type="SUPFAM" id="SSF51338">
    <property type="entry name" value="Composite domain of metallo-dependent hydrolases"/>
    <property type="match status" value="1"/>
</dbReference>
<dbReference type="PANTHER" id="PTHR11647">
    <property type="entry name" value="HYDRANTOINASE/DIHYDROPYRIMIDINASE FAMILY MEMBER"/>
    <property type="match status" value="1"/>
</dbReference>
<dbReference type="InterPro" id="IPR032466">
    <property type="entry name" value="Metal_Hydrolase"/>
</dbReference>
<dbReference type="InterPro" id="IPR050378">
    <property type="entry name" value="Metallo-dep_Hydrolases_sf"/>
</dbReference>
<feature type="domain" description="Amidohydrolase 3" evidence="1">
    <location>
        <begin position="348"/>
        <end position="526"/>
    </location>
</feature>
<comment type="caution">
    <text evidence="2">The sequence shown here is derived from an EMBL/GenBank/DDBJ whole genome shotgun (WGS) entry which is preliminary data.</text>
</comment>
<dbReference type="SUPFAM" id="SSF51556">
    <property type="entry name" value="Metallo-dependent hydrolases"/>
    <property type="match status" value="1"/>
</dbReference>
<dbReference type="EMBL" id="JAXCEH010000003">
    <property type="protein sequence ID" value="MFA1553686.1"/>
    <property type="molecule type" value="Genomic_DNA"/>
</dbReference>
<dbReference type="RefSeq" id="WP_371940075.1">
    <property type="nucleotide sequence ID" value="NZ_JAXCEH010000003.1"/>
</dbReference>